<dbReference type="STRING" id="471704.A0A195DBR3"/>
<evidence type="ECO:0000313" key="2">
    <source>
        <dbReference type="Proteomes" id="UP000078492"/>
    </source>
</evidence>
<proteinExistence type="predicted"/>
<dbReference type="AlphaFoldDB" id="A0A195DBR3"/>
<gene>
    <name evidence="1" type="ORF">ALC57_17515</name>
</gene>
<organism evidence="1 2">
    <name type="scientific">Trachymyrmex cornetzi</name>
    <dbReference type="NCBI Taxonomy" id="471704"/>
    <lineage>
        <taxon>Eukaryota</taxon>
        <taxon>Metazoa</taxon>
        <taxon>Ecdysozoa</taxon>
        <taxon>Arthropoda</taxon>
        <taxon>Hexapoda</taxon>
        <taxon>Insecta</taxon>
        <taxon>Pterygota</taxon>
        <taxon>Neoptera</taxon>
        <taxon>Endopterygota</taxon>
        <taxon>Hymenoptera</taxon>
        <taxon>Apocrita</taxon>
        <taxon>Aculeata</taxon>
        <taxon>Formicoidea</taxon>
        <taxon>Formicidae</taxon>
        <taxon>Myrmicinae</taxon>
        <taxon>Trachymyrmex</taxon>
    </lineage>
</organism>
<dbReference type="Proteomes" id="UP000078492">
    <property type="component" value="Unassembled WGS sequence"/>
</dbReference>
<sequence length="92" mass="9828">MTALSFIDNRRRASASAVTMSDQVDAAASPSSPREIISIRGSLFTKTSLWPHLAGTLPRTWILSGKIPTQLPVVHNLRASSSGGRLNDAIPC</sequence>
<accession>A0A195DBR3</accession>
<keyword evidence="2" id="KW-1185">Reference proteome</keyword>
<protein>
    <submittedName>
        <fullName evidence="1">Uncharacterized protein</fullName>
    </submittedName>
</protein>
<evidence type="ECO:0000313" key="1">
    <source>
        <dbReference type="EMBL" id="KYN10328.1"/>
    </source>
</evidence>
<dbReference type="EMBL" id="KQ981010">
    <property type="protein sequence ID" value="KYN10328.1"/>
    <property type="molecule type" value="Genomic_DNA"/>
</dbReference>
<name>A0A195DBR3_9HYME</name>
<reference evidence="1 2" key="1">
    <citation type="submission" date="2015-09" db="EMBL/GenBank/DDBJ databases">
        <title>Trachymyrmex cornetzi WGS genome.</title>
        <authorList>
            <person name="Nygaard S."/>
            <person name="Hu H."/>
            <person name="Boomsma J."/>
            <person name="Zhang G."/>
        </authorList>
    </citation>
    <scope>NUCLEOTIDE SEQUENCE [LARGE SCALE GENOMIC DNA]</scope>
    <source>
        <strain evidence="1">Tcor2-1</strain>
        <tissue evidence="1">Whole body</tissue>
    </source>
</reference>